<dbReference type="Proteomes" id="UP000807353">
    <property type="component" value="Unassembled WGS sequence"/>
</dbReference>
<dbReference type="InterPro" id="IPR024441">
    <property type="entry name" value="Homeodomain1_C"/>
</dbReference>
<dbReference type="CDD" id="cd00086">
    <property type="entry name" value="homeodomain"/>
    <property type="match status" value="1"/>
</dbReference>
<feature type="domain" description="KN homeodomain" evidence="6">
    <location>
        <begin position="132"/>
        <end position="171"/>
    </location>
</feature>
<evidence type="ECO:0000259" key="7">
    <source>
        <dbReference type="Pfam" id="PF12737"/>
    </source>
</evidence>
<dbReference type="InterPro" id="IPR001356">
    <property type="entry name" value="HD"/>
</dbReference>
<reference evidence="8" key="1">
    <citation type="submission" date="2020-11" db="EMBL/GenBank/DDBJ databases">
        <authorList>
            <consortium name="DOE Joint Genome Institute"/>
            <person name="Ahrendt S."/>
            <person name="Riley R."/>
            <person name="Andreopoulos W."/>
            <person name="Labutti K."/>
            <person name="Pangilinan J."/>
            <person name="Ruiz-Duenas F.J."/>
            <person name="Barrasa J.M."/>
            <person name="Sanchez-Garcia M."/>
            <person name="Camarero S."/>
            <person name="Miyauchi S."/>
            <person name="Serrano A."/>
            <person name="Linde D."/>
            <person name="Babiker R."/>
            <person name="Drula E."/>
            <person name="Ayuso-Fernandez I."/>
            <person name="Pacheco R."/>
            <person name="Padilla G."/>
            <person name="Ferreira P."/>
            <person name="Barriuso J."/>
            <person name="Kellner H."/>
            <person name="Castanera R."/>
            <person name="Alfaro M."/>
            <person name="Ramirez L."/>
            <person name="Pisabarro A.G."/>
            <person name="Kuo A."/>
            <person name="Tritt A."/>
            <person name="Lipzen A."/>
            <person name="He G."/>
            <person name="Yan M."/>
            <person name="Ng V."/>
            <person name="Cullen D."/>
            <person name="Martin F."/>
            <person name="Rosso M.-N."/>
            <person name="Henrissat B."/>
            <person name="Hibbett D."/>
            <person name="Martinez A.T."/>
            <person name="Grigoriev I.V."/>
        </authorList>
    </citation>
    <scope>NUCLEOTIDE SEQUENCE</scope>
    <source>
        <strain evidence="8">CBS 247.69</strain>
    </source>
</reference>
<comment type="similarity">
    <text evidence="1">Belongs to the TALE/M-ATYP homeobox family.</text>
</comment>
<evidence type="ECO:0000256" key="5">
    <source>
        <dbReference type="SAM" id="MobiDB-lite"/>
    </source>
</evidence>
<dbReference type="InterPro" id="IPR009057">
    <property type="entry name" value="Homeodomain-like_sf"/>
</dbReference>
<dbReference type="EMBL" id="MU150577">
    <property type="protein sequence ID" value="KAF9455632.1"/>
    <property type="molecule type" value="Genomic_DNA"/>
</dbReference>
<evidence type="ECO:0000256" key="3">
    <source>
        <dbReference type="ARBA" id="ARBA00023155"/>
    </source>
</evidence>
<name>A0A9P6C869_9AGAR</name>
<dbReference type="GO" id="GO:0006355">
    <property type="term" value="P:regulation of DNA-templated transcription"/>
    <property type="evidence" value="ECO:0007669"/>
    <property type="project" value="InterPro"/>
</dbReference>
<feature type="compositionally biased region" description="Basic residues" evidence="5">
    <location>
        <begin position="253"/>
        <end position="266"/>
    </location>
</feature>
<dbReference type="GO" id="GO:0003677">
    <property type="term" value="F:DNA binding"/>
    <property type="evidence" value="ECO:0007669"/>
    <property type="project" value="UniProtKB-KW"/>
</dbReference>
<feature type="compositionally biased region" description="Polar residues" evidence="5">
    <location>
        <begin position="336"/>
        <end position="355"/>
    </location>
</feature>
<evidence type="ECO:0000256" key="1">
    <source>
        <dbReference type="ARBA" id="ARBA00005800"/>
    </source>
</evidence>
<keyword evidence="2 8" id="KW-0238">DNA-binding</keyword>
<keyword evidence="9" id="KW-1185">Reference proteome</keyword>
<protein>
    <submittedName>
        <fullName evidence="8">C-terminal domain of homeodomain 1-domain-containing protein</fullName>
    </submittedName>
</protein>
<keyword evidence="4" id="KW-0539">Nucleus</keyword>
<comment type="caution">
    <text evidence="8">The sequence shown here is derived from an EMBL/GenBank/DDBJ whole genome shotgun (WGS) entry which is preliminary data.</text>
</comment>
<dbReference type="Pfam" id="PF05920">
    <property type="entry name" value="Homeobox_KN"/>
    <property type="match status" value="1"/>
</dbReference>
<keyword evidence="3 8" id="KW-0371">Homeobox</keyword>
<evidence type="ECO:0000256" key="2">
    <source>
        <dbReference type="ARBA" id="ARBA00023125"/>
    </source>
</evidence>
<proteinExistence type="inferred from homology"/>
<dbReference type="SUPFAM" id="SSF46689">
    <property type="entry name" value="Homeodomain-like"/>
    <property type="match status" value="1"/>
</dbReference>
<dbReference type="AlphaFoldDB" id="A0A9P6C869"/>
<dbReference type="Pfam" id="PF12737">
    <property type="entry name" value="Mating_C"/>
    <property type="match status" value="1"/>
</dbReference>
<sequence length="642" mass="71654">MDSAVDAPFVQRLSEADSLLDAISDHVSLTKFNNYWLPLVDDLQTAISTETLHTSTILTAYALSDRVSVVIHTFLDLDILSEKLMTSFSLEATSILSPEEISPINVQPLTLKPAISTLPSSLPSYIQPAYQWLLNNLHNPYPSVPVRDQLARKTRSPRKDIDAWFIETRRRIGWNTLRREKFSNKRADIVAAATKFFCTDPANCGPPKPIDHATSVSFISIENQAKELYSEKFSESDLALKLDAVVKNMTPKRKIQVKADKHHRQKQEKNEDFERAASSYPSPSCSSSLSLAPSSPLSLTEDDSDVAPIPPQTRKRRFSSLERQGPNDDHIKRPKNNTQSPTFTTGLLSPASSVHDSPRRSNENEVAITSLSVDILGIPPSRKRRRHLSDLAETGAHKRPYTVVRPPSLSTTTDTRMDEWYCQGLDLSNHELEPTDTAPFEIEVYDVSKFIDENELTNMIEYPSPRIEDLTSLLFMDTPSLPFDYDELFSSGAFTQDFKLSEPAQGGDPCNFPGSSSTKGFIPEIFDFSQAQNSAVHDFDEAQTTNTISAYTNPPCSPGWMFSVTTSPSSDSGDKFQDLLNTFPQSTNSTLAMNVPSAEFQQSAIHKSQSHIFNRDDRAAKQQKLLEIKEVARQLEAELAAT</sequence>
<accession>A0A9P6C869</accession>
<dbReference type="Gene3D" id="1.10.10.60">
    <property type="entry name" value="Homeodomain-like"/>
    <property type="match status" value="1"/>
</dbReference>
<evidence type="ECO:0000313" key="8">
    <source>
        <dbReference type="EMBL" id="KAF9455632.1"/>
    </source>
</evidence>
<organism evidence="8 9">
    <name type="scientific">Collybia nuda</name>
    <dbReference type="NCBI Taxonomy" id="64659"/>
    <lineage>
        <taxon>Eukaryota</taxon>
        <taxon>Fungi</taxon>
        <taxon>Dikarya</taxon>
        <taxon>Basidiomycota</taxon>
        <taxon>Agaricomycotina</taxon>
        <taxon>Agaricomycetes</taxon>
        <taxon>Agaricomycetidae</taxon>
        <taxon>Agaricales</taxon>
        <taxon>Tricholomatineae</taxon>
        <taxon>Clitocybaceae</taxon>
        <taxon>Collybia</taxon>
    </lineage>
</organism>
<feature type="region of interest" description="Disordered" evidence="5">
    <location>
        <begin position="253"/>
        <end position="365"/>
    </location>
</feature>
<evidence type="ECO:0000256" key="4">
    <source>
        <dbReference type="ARBA" id="ARBA00023242"/>
    </source>
</evidence>
<feature type="compositionally biased region" description="Low complexity" evidence="5">
    <location>
        <begin position="276"/>
        <end position="299"/>
    </location>
</feature>
<dbReference type="OrthoDB" id="250329at2759"/>
<gene>
    <name evidence="8" type="ORF">BDZ94DRAFT_1327469</name>
</gene>
<evidence type="ECO:0000259" key="6">
    <source>
        <dbReference type="Pfam" id="PF05920"/>
    </source>
</evidence>
<evidence type="ECO:0000313" key="9">
    <source>
        <dbReference type="Proteomes" id="UP000807353"/>
    </source>
</evidence>
<feature type="domain" description="Mating-type protein C-terminal" evidence="7">
    <location>
        <begin position="217"/>
        <end position="470"/>
    </location>
</feature>
<dbReference type="InterPro" id="IPR008422">
    <property type="entry name" value="KN_HD"/>
</dbReference>